<evidence type="ECO:0000313" key="6">
    <source>
        <dbReference type="EMBL" id="BBF85972.1"/>
    </source>
</evidence>
<dbReference type="Gene3D" id="1.10.10.60">
    <property type="entry name" value="Homeodomain-like"/>
    <property type="match status" value="2"/>
</dbReference>
<dbReference type="InterPro" id="IPR037923">
    <property type="entry name" value="HTH-like"/>
</dbReference>
<dbReference type="Proteomes" id="UP000198290">
    <property type="component" value="Chromosome"/>
</dbReference>
<feature type="region of interest" description="Disordered" evidence="4">
    <location>
        <begin position="286"/>
        <end position="306"/>
    </location>
</feature>
<dbReference type="RefSeq" id="WP_089086164.1">
    <property type="nucleotide sequence ID" value="NZ_AP018823.1"/>
</dbReference>
<dbReference type="PROSITE" id="PS01124">
    <property type="entry name" value="HTH_ARAC_FAMILY_2"/>
    <property type="match status" value="1"/>
</dbReference>
<evidence type="ECO:0000259" key="5">
    <source>
        <dbReference type="PROSITE" id="PS01124"/>
    </source>
</evidence>
<dbReference type="Pfam" id="PF12833">
    <property type="entry name" value="HTH_18"/>
    <property type="match status" value="1"/>
</dbReference>
<reference evidence="6 7" key="2">
    <citation type="journal article" date="2017" name="Genome Announc.">
        <title>Draft genome sequence of Aquitalea magnusonii strain H3, a plant growth-promoting bacterium of duckweed Lemna minor.</title>
        <authorList>
            <person name="Ishizawa H."/>
            <person name="Kuroda M."/>
            <person name="Ike M."/>
        </authorList>
    </citation>
    <scope>NUCLEOTIDE SEQUENCE [LARGE SCALE GENOMIC DNA]</scope>
    <source>
        <strain evidence="6 7">H3</strain>
    </source>
</reference>
<keyword evidence="1" id="KW-0805">Transcription regulation</keyword>
<organism evidence="6 7">
    <name type="scientific">Aquitalea magnusonii</name>
    <dbReference type="NCBI Taxonomy" id="332411"/>
    <lineage>
        <taxon>Bacteria</taxon>
        <taxon>Pseudomonadati</taxon>
        <taxon>Pseudomonadota</taxon>
        <taxon>Betaproteobacteria</taxon>
        <taxon>Neisseriales</taxon>
        <taxon>Chromobacteriaceae</taxon>
        <taxon>Aquitalea</taxon>
    </lineage>
</organism>
<reference evidence="7" key="3">
    <citation type="journal article" date="2017" name="Plant Physiol. Biochem.">
        <title>Differential oxidative and antioxidative response of duckweed Lemna minor toward plant growth promoting/inhibiting bacteria.</title>
        <authorList>
            <person name="Ishizawa H."/>
            <person name="Kuroda M."/>
            <person name="Morikawa M."/>
            <person name="Ike M."/>
        </authorList>
    </citation>
    <scope>NUCLEOTIDE SEQUENCE [LARGE SCALE GENOMIC DNA]</scope>
    <source>
        <strain evidence="7">H3</strain>
    </source>
</reference>
<dbReference type="SUPFAM" id="SSF46689">
    <property type="entry name" value="Homeodomain-like"/>
    <property type="match status" value="2"/>
</dbReference>
<keyword evidence="7" id="KW-1185">Reference proteome</keyword>
<dbReference type="Pfam" id="PF12852">
    <property type="entry name" value="Cupin_6"/>
    <property type="match status" value="1"/>
</dbReference>
<dbReference type="InterPro" id="IPR009057">
    <property type="entry name" value="Homeodomain-like_sf"/>
</dbReference>
<evidence type="ECO:0000313" key="7">
    <source>
        <dbReference type="Proteomes" id="UP000198290"/>
    </source>
</evidence>
<accession>A0A3G9GIM6</accession>
<dbReference type="GO" id="GO:0003700">
    <property type="term" value="F:DNA-binding transcription factor activity"/>
    <property type="evidence" value="ECO:0007669"/>
    <property type="project" value="InterPro"/>
</dbReference>
<proteinExistence type="predicted"/>
<dbReference type="EMBL" id="AP018823">
    <property type="protein sequence ID" value="BBF85972.1"/>
    <property type="molecule type" value="Genomic_DNA"/>
</dbReference>
<protein>
    <submittedName>
        <fullName evidence="6">Transcriptional regulator, AraC family</fullName>
    </submittedName>
</protein>
<dbReference type="GO" id="GO:0043565">
    <property type="term" value="F:sequence-specific DNA binding"/>
    <property type="evidence" value="ECO:0007669"/>
    <property type="project" value="InterPro"/>
</dbReference>
<dbReference type="InterPro" id="IPR032783">
    <property type="entry name" value="AraC_lig"/>
</dbReference>
<dbReference type="OrthoDB" id="9789899at2"/>
<dbReference type="InterPro" id="IPR018060">
    <property type="entry name" value="HTH_AraC"/>
</dbReference>
<keyword evidence="2" id="KW-0238">DNA-binding</keyword>
<evidence type="ECO:0000256" key="4">
    <source>
        <dbReference type="SAM" id="MobiDB-lite"/>
    </source>
</evidence>
<sequence length="306" mass="33013">MLDTCTDRLDALLHHFPVRARLFHSGSLCGVTRFDTPESGGQLHLVQHGELTVEHPGQATLHIGEPSLLFYPRPLARRFISDPQTGATLACAQLQFDGGADNPLAGALPNVVCVPLQDIPGTQAILELLFTEAFNHYCGREALLDRLFEAVFIQLLRYLMETGAIRGGMLAGMSHPRLRRALVAMHEQPQQDWTLDALAASCGMSRSVFANSFRDTVGCTPGAYLQGWRISLAQQMLRRGQALKLIADAVGYGSEAALSRAFKAHSGLTPRAWKLAQHKAATATDSLPAAGSGQLAPSSAISNHIT</sequence>
<dbReference type="STRING" id="332411.VI06_02355"/>
<dbReference type="PANTHER" id="PTHR46796">
    <property type="entry name" value="HTH-TYPE TRANSCRIPTIONAL ACTIVATOR RHAS-RELATED"/>
    <property type="match status" value="1"/>
</dbReference>
<evidence type="ECO:0000256" key="1">
    <source>
        <dbReference type="ARBA" id="ARBA00023015"/>
    </source>
</evidence>
<name>A0A3G9GIM6_9NEIS</name>
<dbReference type="SUPFAM" id="SSF51215">
    <property type="entry name" value="Regulatory protein AraC"/>
    <property type="match status" value="1"/>
</dbReference>
<gene>
    <name evidence="6" type="ORF">DLM_2358</name>
</gene>
<feature type="domain" description="HTH araC/xylS-type" evidence="5">
    <location>
        <begin position="179"/>
        <end position="276"/>
    </location>
</feature>
<dbReference type="KEGG" id="amah:DLM_2358"/>
<reference evidence="7" key="1">
    <citation type="journal article" date="2017" name="Biotechnol. Biofuels">
        <title>Evaluation of environmental bacterial communities as a factor affecting the growth of duckweed Lemna minor.</title>
        <authorList>
            <person name="Ishizawa H."/>
            <person name="Kuroda M."/>
            <person name="Morikawa M."/>
            <person name="Ike M."/>
        </authorList>
    </citation>
    <scope>NUCLEOTIDE SEQUENCE [LARGE SCALE GENOMIC DNA]</scope>
    <source>
        <strain evidence="7">H3</strain>
    </source>
</reference>
<dbReference type="SMART" id="SM00342">
    <property type="entry name" value="HTH_ARAC"/>
    <property type="match status" value="1"/>
</dbReference>
<dbReference type="AlphaFoldDB" id="A0A3G9GIM6"/>
<dbReference type="InterPro" id="IPR050204">
    <property type="entry name" value="AraC_XylS_family_regulators"/>
</dbReference>
<evidence type="ECO:0000256" key="2">
    <source>
        <dbReference type="ARBA" id="ARBA00023125"/>
    </source>
</evidence>
<keyword evidence="3" id="KW-0804">Transcription</keyword>
<dbReference type="PANTHER" id="PTHR46796:SF7">
    <property type="entry name" value="ARAC FAMILY TRANSCRIPTIONAL REGULATOR"/>
    <property type="match status" value="1"/>
</dbReference>
<evidence type="ECO:0000256" key="3">
    <source>
        <dbReference type="ARBA" id="ARBA00023163"/>
    </source>
</evidence>
<feature type="compositionally biased region" description="Polar residues" evidence="4">
    <location>
        <begin position="295"/>
        <end position="306"/>
    </location>
</feature>